<dbReference type="AlphaFoldDB" id="A0AA39X1E3"/>
<comment type="caution">
    <text evidence="1">The sequence shown here is derived from an EMBL/GenBank/DDBJ whole genome shotgun (WGS) entry which is preliminary data.</text>
</comment>
<proteinExistence type="predicted"/>
<evidence type="ECO:0000313" key="1">
    <source>
        <dbReference type="EMBL" id="KAK0625471.1"/>
    </source>
</evidence>
<dbReference type="Proteomes" id="UP001174934">
    <property type="component" value="Unassembled WGS sequence"/>
</dbReference>
<accession>A0AA39X1E3</accession>
<name>A0AA39X1E3_9PEZI</name>
<gene>
    <name evidence="1" type="ORF">B0T17DRAFT_274043</name>
</gene>
<evidence type="ECO:0000313" key="2">
    <source>
        <dbReference type="Proteomes" id="UP001174934"/>
    </source>
</evidence>
<dbReference type="EMBL" id="JAULSR010000003">
    <property type="protein sequence ID" value="KAK0625471.1"/>
    <property type="molecule type" value="Genomic_DNA"/>
</dbReference>
<protein>
    <submittedName>
        <fullName evidence="1">Uncharacterized protein</fullName>
    </submittedName>
</protein>
<keyword evidence="2" id="KW-1185">Reference proteome</keyword>
<reference evidence="1" key="1">
    <citation type="submission" date="2023-06" db="EMBL/GenBank/DDBJ databases">
        <title>Genome-scale phylogeny and comparative genomics of the fungal order Sordariales.</title>
        <authorList>
            <consortium name="Lawrence Berkeley National Laboratory"/>
            <person name="Hensen N."/>
            <person name="Bonometti L."/>
            <person name="Westerberg I."/>
            <person name="Brannstrom I.O."/>
            <person name="Guillou S."/>
            <person name="Cros-Aarteil S."/>
            <person name="Calhoun S."/>
            <person name="Haridas S."/>
            <person name="Kuo A."/>
            <person name="Mondo S."/>
            <person name="Pangilinan J."/>
            <person name="Riley R."/>
            <person name="LaButti K."/>
            <person name="Andreopoulos B."/>
            <person name="Lipzen A."/>
            <person name="Chen C."/>
            <person name="Yanf M."/>
            <person name="Daum C."/>
            <person name="Ng V."/>
            <person name="Clum A."/>
            <person name="Steindorff A."/>
            <person name="Ohm R."/>
            <person name="Martin F."/>
            <person name="Silar P."/>
            <person name="Natvig D."/>
            <person name="Lalanne C."/>
            <person name="Gautier V."/>
            <person name="Ament-velasquez S.L."/>
            <person name="Kruys A."/>
            <person name="Hutchinson M.I."/>
            <person name="Powell A.J."/>
            <person name="Barry K."/>
            <person name="Miller A.N."/>
            <person name="Grigoriev I.V."/>
            <person name="Debuchy R."/>
            <person name="Gladieux P."/>
            <person name="Thoren M.H."/>
            <person name="Johannesson H."/>
        </authorList>
    </citation>
    <scope>NUCLEOTIDE SEQUENCE</scope>
    <source>
        <strain evidence="1">SMH3391-2</strain>
    </source>
</reference>
<organism evidence="1 2">
    <name type="scientific">Bombardia bombarda</name>
    <dbReference type="NCBI Taxonomy" id="252184"/>
    <lineage>
        <taxon>Eukaryota</taxon>
        <taxon>Fungi</taxon>
        <taxon>Dikarya</taxon>
        <taxon>Ascomycota</taxon>
        <taxon>Pezizomycotina</taxon>
        <taxon>Sordariomycetes</taxon>
        <taxon>Sordariomycetidae</taxon>
        <taxon>Sordariales</taxon>
        <taxon>Lasiosphaeriaceae</taxon>
        <taxon>Bombardia</taxon>
    </lineage>
</organism>
<sequence>MCVEVRIICPACEEATGEVSLLRCRLGTAGPCTAEPETGERTMPRQRLARWNCPTNGCKLSHREEERMEEELNSMVNEAEAEDEAMDIISEGEVVEVVEPSVATVEDTGNSSDASDDLVTVRPKTTREAFQRYDIDLEDLPGRVSGRIRDLQGIIDQEIQDEPNVKPYKPWLRSEDEMLTFLRMNRYGFQQISRDFLTRRPVTALHQRAAVLKKKKKALGIRVRQRR</sequence>